<dbReference type="EMBL" id="OCTY01000002">
    <property type="protein sequence ID" value="SOJ56993.1"/>
    <property type="molecule type" value="Genomic_DNA"/>
</dbReference>
<feature type="region of interest" description="Disordered" evidence="1">
    <location>
        <begin position="138"/>
        <end position="158"/>
    </location>
</feature>
<dbReference type="RefSeq" id="WP_186244501.1">
    <property type="nucleotide sequence ID" value="NZ_OCTY01000002.1"/>
</dbReference>
<dbReference type="Pfam" id="PF14032">
    <property type="entry name" value="PknH_C"/>
    <property type="match status" value="1"/>
</dbReference>
<reference evidence="4 5" key="1">
    <citation type="submission" date="2017-10" db="EMBL/GenBank/DDBJ databases">
        <authorList>
            <consortium name="Urmite Genomes"/>
        </authorList>
    </citation>
    <scope>NUCLEOTIDE SEQUENCE [LARGE SCALE GENOMIC DNA]</scope>
    <source>
        <strain evidence="4 5">FB-527</strain>
    </source>
</reference>
<feature type="region of interest" description="Disordered" evidence="1">
    <location>
        <begin position="14"/>
        <end position="39"/>
    </location>
</feature>
<dbReference type="GO" id="GO:0004674">
    <property type="term" value="F:protein serine/threonine kinase activity"/>
    <property type="evidence" value="ECO:0007669"/>
    <property type="project" value="UniProtKB-EC"/>
</dbReference>
<name>A0A7Z7INQ6_9MYCO</name>
<organism evidence="4 5">
    <name type="scientific">Mycobacterium simulans</name>
    <dbReference type="NCBI Taxonomy" id="627089"/>
    <lineage>
        <taxon>Bacteria</taxon>
        <taxon>Bacillati</taxon>
        <taxon>Actinomycetota</taxon>
        <taxon>Actinomycetes</taxon>
        <taxon>Mycobacteriales</taxon>
        <taxon>Mycobacteriaceae</taxon>
        <taxon>Mycobacterium</taxon>
    </lineage>
</organism>
<keyword evidence="5" id="KW-1185">Reference proteome</keyword>
<dbReference type="AlphaFoldDB" id="A0A7Z7INQ6"/>
<gene>
    <name evidence="4" type="primary">pknH_6</name>
    <name evidence="4" type="ORF">MSIMFB_04471</name>
</gene>
<accession>A0A7Z7INQ6</accession>
<feature type="domain" description="PknH-like extracellular" evidence="3">
    <location>
        <begin position="161"/>
        <end position="347"/>
    </location>
</feature>
<keyword evidence="2" id="KW-0812">Transmembrane</keyword>
<feature type="transmembrane region" description="Helical" evidence="2">
    <location>
        <begin position="103"/>
        <end position="130"/>
    </location>
</feature>
<comment type="caution">
    <text evidence="4">The sequence shown here is derived from an EMBL/GenBank/DDBJ whole genome shotgun (WGS) entry which is preliminary data.</text>
</comment>
<dbReference type="EC" id="2.7.11.1" evidence="4"/>
<evidence type="ECO:0000256" key="2">
    <source>
        <dbReference type="SAM" id="Phobius"/>
    </source>
</evidence>
<evidence type="ECO:0000313" key="5">
    <source>
        <dbReference type="Proteomes" id="UP000554965"/>
    </source>
</evidence>
<dbReference type="InterPro" id="IPR026954">
    <property type="entry name" value="PknH-like_Extracell"/>
</dbReference>
<dbReference type="Gene3D" id="3.40.1000.70">
    <property type="entry name" value="PknH-like extracellular domain"/>
    <property type="match status" value="1"/>
</dbReference>
<keyword evidence="2" id="KW-1133">Transmembrane helix</keyword>
<evidence type="ECO:0000256" key="1">
    <source>
        <dbReference type="SAM" id="MobiDB-lite"/>
    </source>
</evidence>
<keyword evidence="4" id="KW-0418">Kinase</keyword>
<protein>
    <submittedName>
        <fullName evidence="4">Serine/threonine-protein kinase PknH</fullName>
        <ecNumber evidence="4">2.7.11.1</ecNumber>
    </submittedName>
</protein>
<sequence>MSITPNPATITSLQQTAAPTGESPHWPDGLVDSREPTSAACPLPAPVSNAEEITTVLPRRFPRYVAPLPPGAMPAQSPALASWPGPNCDRKGSALYANPNRTWALMGVIAAVVVGLVVNVVVAIAVLGAFDARRTTMTTATASPSPTTTTTTSPPLDEPIVPMDALSRLLLDAATVNAIEGTTGIRVQPEAEADLPYDLPTDRPECAATQAPALKAALQNSGWLALQTQLLRDDDHQSWDHIVHNAVIYYPTARAASDYAAKQAAQWPTCSGQAVTITPTGEQPSTWSVGPVSHHNGILAVTSTQEGGAGWACQRALTVRNNIVIDTRSCGFNRTIQAVTLAGSIAAQVSSH</sequence>
<evidence type="ECO:0000313" key="4">
    <source>
        <dbReference type="EMBL" id="SOJ56993.1"/>
    </source>
</evidence>
<feature type="compositionally biased region" description="Low complexity" evidence="1">
    <location>
        <begin position="138"/>
        <end position="155"/>
    </location>
</feature>
<dbReference type="Proteomes" id="UP000554965">
    <property type="component" value="Unassembled WGS sequence"/>
</dbReference>
<keyword evidence="2" id="KW-0472">Membrane</keyword>
<dbReference type="InterPro" id="IPR038232">
    <property type="entry name" value="PknH-like_Extracell_sf"/>
</dbReference>
<proteinExistence type="predicted"/>
<keyword evidence="4" id="KW-0808">Transferase</keyword>
<evidence type="ECO:0000259" key="3">
    <source>
        <dbReference type="Pfam" id="PF14032"/>
    </source>
</evidence>